<accession>A0A6I2MK64</accession>
<sequence length="127" mass="14087">MKKLTFLFAFFLIVGVCAQEQGSITGKIMDLEMENEPMLLANVQLKGHSKTTQTNFHGNFEFNNIPTGEHTLVVSYAGYEELEIPVLVEKGKISEVKGGLSQKTIFLNDVAMNKTDKIAFTRSSGLK</sequence>
<comment type="caution">
    <text evidence="2">The sequence shown here is derived from an EMBL/GenBank/DDBJ whole genome shotgun (WGS) entry which is preliminary data.</text>
</comment>
<dbReference type="EMBL" id="WKJH01000005">
    <property type="protein sequence ID" value="MRX64163.1"/>
    <property type="molecule type" value="Genomic_DNA"/>
</dbReference>
<dbReference type="OrthoDB" id="1443962at2"/>
<feature type="signal peptide" evidence="1">
    <location>
        <begin position="1"/>
        <end position="18"/>
    </location>
</feature>
<evidence type="ECO:0000313" key="2">
    <source>
        <dbReference type="EMBL" id="MRX64163.1"/>
    </source>
</evidence>
<dbReference type="InterPro" id="IPR008969">
    <property type="entry name" value="CarboxyPept-like_regulatory"/>
</dbReference>
<proteinExistence type="predicted"/>
<keyword evidence="3" id="KW-1185">Reference proteome</keyword>
<evidence type="ECO:0000313" key="3">
    <source>
        <dbReference type="Proteomes" id="UP000443153"/>
    </source>
</evidence>
<evidence type="ECO:0000256" key="1">
    <source>
        <dbReference type="SAM" id="SignalP"/>
    </source>
</evidence>
<reference evidence="2 3" key="1">
    <citation type="submission" date="2019-11" db="EMBL/GenBank/DDBJ databases">
        <title>Maribacter lutea sp. nov., a marine bacterium isolated from intertidal sand.</title>
        <authorList>
            <person name="Liu A."/>
        </authorList>
    </citation>
    <scope>NUCLEOTIDE SEQUENCE [LARGE SCALE GENOMIC DNA]</scope>
    <source>
        <strain evidence="2 3">RZ05</strain>
    </source>
</reference>
<dbReference type="Gene3D" id="2.60.40.1120">
    <property type="entry name" value="Carboxypeptidase-like, regulatory domain"/>
    <property type="match status" value="1"/>
</dbReference>
<dbReference type="AlphaFoldDB" id="A0A6I2MK64"/>
<name>A0A6I2MK64_9FLAO</name>
<evidence type="ECO:0008006" key="4">
    <source>
        <dbReference type="Google" id="ProtNLM"/>
    </source>
</evidence>
<protein>
    <recommendedName>
        <fullName evidence="4">Carboxypeptidase-like regulatory domain-containing protein</fullName>
    </recommendedName>
</protein>
<dbReference type="RefSeq" id="WP_154365727.1">
    <property type="nucleotide sequence ID" value="NZ_CANMYZ010000004.1"/>
</dbReference>
<dbReference type="SUPFAM" id="SSF49464">
    <property type="entry name" value="Carboxypeptidase regulatory domain-like"/>
    <property type="match status" value="1"/>
</dbReference>
<organism evidence="2 3">
    <name type="scientific">Maribacter luteus</name>
    <dbReference type="NCBI Taxonomy" id="2594478"/>
    <lineage>
        <taxon>Bacteria</taxon>
        <taxon>Pseudomonadati</taxon>
        <taxon>Bacteroidota</taxon>
        <taxon>Flavobacteriia</taxon>
        <taxon>Flavobacteriales</taxon>
        <taxon>Flavobacteriaceae</taxon>
        <taxon>Maribacter</taxon>
    </lineage>
</organism>
<dbReference type="Pfam" id="PF13715">
    <property type="entry name" value="CarbopepD_reg_2"/>
    <property type="match status" value="1"/>
</dbReference>
<dbReference type="Proteomes" id="UP000443153">
    <property type="component" value="Unassembled WGS sequence"/>
</dbReference>
<feature type="chain" id="PRO_5026295586" description="Carboxypeptidase-like regulatory domain-containing protein" evidence="1">
    <location>
        <begin position="19"/>
        <end position="127"/>
    </location>
</feature>
<gene>
    <name evidence="2" type="ORF">GJ691_08275</name>
</gene>
<keyword evidence="1" id="KW-0732">Signal</keyword>